<feature type="coiled-coil region" evidence="1">
    <location>
        <begin position="392"/>
        <end position="426"/>
    </location>
</feature>
<protein>
    <recommendedName>
        <fullName evidence="3">Homologous recombination OB-fold protein OB-fold domain-containing protein</fullName>
    </recommendedName>
</protein>
<dbReference type="EMBL" id="CP144700">
    <property type="protein sequence ID" value="WVZ26342.1"/>
    <property type="molecule type" value="Genomic_DNA"/>
</dbReference>
<organism evidence="4 5">
    <name type="scientific">Vigna mungo</name>
    <name type="common">Black gram</name>
    <name type="synonym">Phaseolus mungo</name>
    <dbReference type="NCBI Taxonomy" id="3915"/>
    <lineage>
        <taxon>Eukaryota</taxon>
        <taxon>Viridiplantae</taxon>
        <taxon>Streptophyta</taxon>
        <taxon>Embryophyta</taxon>
        <taxon>Tracheophyta</taxon>
        <taxon>Spermatophyta</taxon>
        <taxon>Magnoliopsida</taxon>
        <taxon>eudicotyledons</taxon>
        <taxon>Gunneridae</taxon>
        <taxon>Pentapetalae</taxon>
        <taxon>rosids</taxon>
        <taxon>fabids</taxon>
        <taxon>Fabales</taxon>
        <taxon>Fabaceae</taxon>
        <taxon>Papilionoideae</taxon>
        <taxon>50 kb inversion clade</taxon>
        <taxon>NPAAA clade</taxon>
        <taxon>indigoferoid/millettioid clade</taxon>
        <taxon>Phaseoleae</taxon>
        <taxon>Vigna</taxon>
    </lineage>
</organism>
<sequence length="993" mass="109977">MESKLMVLKTDECSAATCSDNTVAGSVESGDFSPYSYLLIDFRKNGCLFLISLKHFIFLYSFMRLLQELWWRSTIQMKVVKQNSYTEILRQPSHLEFLTLKGNSLENILCANVTVVNLAIYLYGSRVVDNEFLPTCSRCVHLSKALKSGEKYFWTLRDLVGLVSSLLHFSYVDVRCVFGRSCFLFYAMGSSGDIGPSNTLFVRHSMKINFVAGLNAILSEEQKCVISKTPFAWFLELQDNLKIGRNILSDLLIIWVDERGGFLFGEKFVEFKELDVTLSLVYHHLLSSFYKACVAWNGGKGATDVYVDGCVYIFKVRFCDYFIASNACVHKYPRILHWMTVSVGDNFIKVAMERGVALVIFINLHMVDEYGTSRKEMGVSSMKVSVKEKEYAAALDEVLKEQDVVIEKLEQELFSLKSESVEEKNKDEVAYSTPAKEHDFGYIFLLREDFTAMTVLRRKDNVESVLKAKPVELPTPDIVPSLIELLRLKQLLRDCVSAYRQAVIAYQCLCTESPTLLPCSDREALKKAVIAYQCLCTESPTLLPGSGRGAPQCVNLDVELRMNGCVLGPTIGEGICVLSVCVSDYRQAVIAYQCVCTESPTMLPYFGRGAPKCVNFNVALRMNGCLLGPTSGEGICVLSACVSDYRQAVIAYQCLCAESPTLLPCSGRGAPTTNNWGGNLCLRACVSDYRQTVIAYQCLFIESPTLLPGSGKGAPYLPVIAYQCLCTESPTLLPCSGRGAPKCLNFNVALRMNGCLLGPTSGEGICVLSACVSDYRQAVIAYQCLCTESPTLLPGSDTKSMDAWEGLEVDEDVLQSFLKKCDSSSSLIPGSAGNVQAAIMNRIIACIVKECFPNGLGDMKLTLKEIINHDIVLDPTGTTKTSLHKKVLKDPNFGPHIGLGCVLILNNVRTFSAFPPNYYVNIVLRNVIKVFAADIGPPTKELMMETLKPVIRPLLVEEPNMAEIMRKMRNPHHQQPSTSKVPDNNNGDNSNTM</sequence>
<feature type="compositionally biased region" description="Polar residues" evidence="2">
    <location>
        <begin position="973"/>
        <end position="993"/>
    </location>
</feature>
<name>A0AAQ3SDF4_VIGMU</name>
<evidence type="ECO:0000313" key="4">
    <source>
        <dbReference type="EMBL" id="WVZ26342.1"/>
    </source>
</evidence>
<keyword evidence="1" id="KW-0175">Coiled coil</keyword>
<dbReference type="InterPro" id="IPR028045">
    <property type="entry name" value="HROB"/>
</dbReference>
<dbReference type="Proteomes" id="UP001374535">
    <property type="component" value="Chromosome 1"/>
</dbReference>
<dbReference type="PANTHER" id="PTHR14523:SF1">
    <property type="entry name" value="HOMOLOGOUS RECOMBINATION OB-FOLD PROTEIN"/>
    <property type="match status" value="1"/>
</dbReference>
<dbReference type="AlphaFoldDB" id="A0AAQ3SDF4"/>
<dbReference type="PANTHER" id="PTHR14523">
    <property type="entry name" value="UNCHARACTERIZED PROTEIN C17ORF53 HOMOLOG"/>
    <property type="match status" value="1"/>
</dbReference>
<dbReference type="GO" id="GO:0000725">
    <property type="term" value="P:recombinational repair"/>
    <property type="evidence" value="ECO:0007669"/>
    <property type="project" value="InterPro"/>
</dbReference>
<dbReference type="InterPro" id="IPR058570">
    <property type="entry name" value="HROB_OB"/>
</dbReference>
<feature type="region of interest" description="Disordered" evidence="2">
    <location>
        <begin position="970"/>
        <end position="993"/>
    </location>
</feature>
<evidence type="ECO:0000259" key="3">
    <source>
        <dbReference type="Pfam" id="PF15072"/>
    </source>
</evidence>
<keyword evidence="5" id="KW-1185">Reference proteome</keyword>
<gene>
    <name evidence="4" type="ORF">V8G54_004886</name>
</gene>
<evidence type="ECO:0000256" key="2">
    <source>
        <dbReference type="SAM" id="MobiDB-lite"/>
    </source>
</evidence>
<feature type="domain" description="Homologous recombination OB-fold protein OB-fold" evidence="3">
    <location>
        <begin position="844"/>
        <end position="933"/>
    </location>
</feature>
<evidence type="ECO:0000313" key="5">
    <source>
        <dbReference type="Proteomes" id="UP001374535"/>
    </source>
</evidence>
<dbReference type="Pfam" id="PF15072">
    <property type="entry name" value="HROB"/>
    <property type="match status" value="1"/>
</dbReference>
<accession>A0AAQ3SDF4</accession>
<proteinExistence type="predicted"/>
<reference evidence="4 5" key="1">
    <citation type="journal article" date="2023" name="Life. Sci Alliance">
        <title>Evolutionary insights into 3D genome organization and epigenetic landscape of Vigna mungo.</title>
        <authorList>
            <person name="Junaid A."/>
            <person name="Singh B."/>
            <person name="Bhatia S."/>
        </authorList>
    </citation>
    <scope>NUCLEOTIDE SEQUENCE [LARGE SCALE GENOMIC DNA]</scope>
    <source>
        <strain evidence="4">Urdbean</strain>
    </source>
</reference>
<evidence type="ECO:0000256" key="1">
    <source>
        <dbReference type="SAM" id="Coils"/>
    </source>
</evidence>